<sequence length="222" mass="25054">DLSEDTTELLLLEPGNILKLRCDMNTRPGMAVNWYKERVRLLPTPRIQMRGAIIEITDVTYEDSGIYVCVLRGTKNPVRNFTITVAGPYWTHTQRMEKKLYAVPAGNTVKFRCPAMGSPVPTIRWLKNGREFRGEHRIGGIKSFLLLCPLAERSPHRPILQAGLPANTTAVVGSDVQFHCKVYSDAQPHIQWLKHIERNGSRYGPDGTPYVQVLKVGTNCWA</sequence>
<dbReference type="PROSITE" id="PS50835">
    <property type="entry name" value="IG_LIKE"/>
    <property type="match status" value="2"/>
</dbReference>
<feature type="domain" description="Ig-like" evidence="1">
    <location>
        <begin position="88"/>
        <end position="191"/>
    </location>
</feature>
<gene>
    <name evidence="2" type="ORF">GOODEAATRI_011062</name>
</gene>
<name>A0ABV0PX11_9TELE</name>
<feature type="non-terminal residue" evidence="2">
    <location>
        <position position="1"/>
    </location>
</feature>
<evidence type="ECO:0000259" key="1">
    <source>
        <dbReference type="PROSITE" id="PS50835"/>
    </source>
</evidence>
<dbReference type="Gene3D" id="2.60.40.10">
    <property type="entry name" value="Immunoglobulins"/>
    <property type="match status" value="3"/>
</dbReference>
<evidence type="ECO:0000313" key="2">
    <source>
        <dbReference type="EMBL" id="MEQ2188059.1"/>
    </source>
</evidence>
<dbReference type="InterPro" id="IPR013098">
    <property type="entry name" value="Ig_I-set"/>
</dbReference>
<dbReference type="Pfam" id="PF13895">
    <property type="entry name" value="Ig_2"/>
    <property type="match status" value="1"/>
</dbReference>
<dbReference type="PANTHER" id="PTHR19890:SF10">
    <property type="entry name" value="FIBROBLAST GROWTH FACTOR RECEPTOR-LIKE 1"/>
    <property type="match status" value="1"/>
</dbReference>
<dbReference type="InterPro" id="IPR013783">
    <property type="entry name" value="Ig-like_fold"/>
</dbReference>
<dbReference type="Proteomes" id="UP001476798">
    <property type="component" value="Unassembled WGS sequence"/>
</dbReference>
<comment type="caution">
    <text evidence="2">The sequence shown here is derived from an EMBL/GenBank/DDBJ whole genome shotgun (WGS) entry which is preliminary data.</text>
</comment>
<dbReference type="SUPFAM" id="SSF48726">
    <property type="entry name" value="Immunoglobulin"/>
    <property type="match status" value="3"/>
</dbReference>
<reference evidence="2 3" key="1">
    <citation type="submission" date="2021-06" db="EMBL/GenBank/DDBJ databases">
        <authorList>
            <person name="Palmer J.M."/>
        </authorList>
    </citation>
    <scope>NUCLEOTIDE SEQUENCE [LARGE SCALE GENOMIC DNA]</scope>
    <source>
        <strain evidence="2 3">GA_2019</strain>
        <tissue evidence="2">Muscle</tissue>
    </source>
</reference>
<organism evidence="2 3">
    <name type="scientific">Goodea atripinnis</name>
    <dbReference type="NCBI Taxonomy" id="208336"/>
    <lineage>
        <taxon>Eukaryota</taxon>
        <taxon>Metazoa</taxon>
        <taxon>Chordata</taxon>
        <taxon>Craniata</taxon>
        <taxon>Vertebrata</taxon>
        <taxon>Euteleostomi</taxon>
        <taxon>Actinopterygii</taxon>
        <taxon>Neopterygii</taxon>
        <taxon>Teleostei</taxon>
        <taxon>Neoteleostei</taxon>
        <taxon>Acanthomorphata</taxon>
        <taxon>Ovalentaria</taxon>
        <taxon>Atherinomorphae</taxon>
        <taxon>Cyprinodontiformes</taxon>
        <taxon>Goodeidae</taxon>
        <taxon>Goodea</taxon>
    </lineage>
</organism>
<dbReference type="EMBL" id="JAHRIO010090628">
    <property type="protein sequence ID" value="MEQ2188059.1"/>
    <property type="molecule type" value="Genomic_DNA"/>
</dbReference>
<dbReference type="PANTHER" id="PTHR19890">
    <property type="entry name" value="FIBROBLAST GROWTH FACTOR RECEPTOR"/>
    <property type="match status" value="1"/>
</dbReference>
<proteinExistence type="predicted"/>
<evidence type="ECO:0000313" key="3">
    <source>
        <dbReference type="Proteomes" id="UP001476798"/>
    </source>
</evidence>
<protein>
    <recommendedName>
        <fullName evidence="1">Ig-like domain-containing protein</fullName>
    </recommendedName>
</protein>
<dbReference type="InterPro" id="IPR007110">
    <property type="entry name" value="Ig-like_dom"/>
</dbReference>
<dbReference type="Pfam" id="PF07679">
    <property type="entry name" value="I-set"/>
    <property type="match status" value="1"/>
</dbReference>
<keyword evidence="3" id="KW-1185">Reference proteome</keyword>
<dbReference type="InterPro" id="IPR003598">
    <property type="entry name" value="Ig_sub2"/>
</dbReference>
<dbReference type="InterPro" id="IPR003599">
    <property type="entry name" value="Ig_sub"/>
</dbReference>
<dbReference type="InterPro" id="IPR052615">
    <property type="entry name" value="FGFRL"/>
</dbReference>
<dbReference type="SMART" id="SM00409">
    <property type="entry name" value="IG"/>
    <property type="match status" value="1"/>
</dbReference>
<accession>A0ABV0PX11</accession>
<dbReference type="InterPro" id="IPR036179">
    <property type="entry name" value="Ig-like_dom_sf"/>
</dbReference>
<dbReference type="SMART" id="SM00408">
    <property type="entry name" value="IGc2"/>
    <property type="match status" value="2"/>
</dbReference>
<feature type="domain" description="Ig-like" evidence="1">
    <location>
        <begin position="1"/>
        <end position="84"/>
    </location>
</feature>